<dbReference type="RefSeq" id="WP_345971419.1">
    <property type="nucleotide sequence ID" value="NZ_CP147920.1"/>
</dbReference>
<keyword evidence="3" id="KW-1185">Reference proteome</keyword>
<protein>
    <submittedName>
        <fullName evidence="2">Uncharacterized protein</fullName>
    </submittedName>
</protein>
<organism evidence="2 3">
    <name type="scientific">Sulfurimonas diazotrophicus</name>
    <dbReference type="NCBI Taxonomy" id="3131939"/>
    <lineage>
        <taxon>Bacteria</taxon>
        <taxon>Pseudomonadati</taxon>
        <taxon>Campylobacterota</taxon>
        <taxon>Epsilonproteobacteria</taxon>
        <taxon>Campylobacterales</taxon>
        <taxon>Sulfurimonadaceae</taxon>
        <taxon>Sulfurimonas</taxon>
    </lineage>
</organism>
<evidence type="ECO:0000313" key="2">
    <source>
        <dbReference type="EMBL" id="XAU16284.1"/>
    </source>
</evidence>
<feature type="transmembrane region" description="Helical" evidence="1">
    <location>
        <begin position="77"/>
        <end position="97"/>
    </location>
</feature>
<accession>A0ABZ3HD50</accession>
<keyword evidence="1" id="KW-1133">Transmembrane helix</keyword>
<dbReference type="EMBL" id="CP147920">
    <property type="protein sequence ID" value="XAU16284.1"/>
    <property type="molecule type" value="Genomic_DNA"/>
</dbReference>
<evidence type="ECO:0000256" key="1">
    <source>
        <dbReference type="SAM" id="Phobius"/>
    </source>
</evidence>
<sequence>MERHWIISIALFAIVAGMTAVFYEANAFTSIALSASEQPEMVVDAGTAEETLETSTGIREFLTSNLMELWSVVRSDGILSTAASAAGIMLGLLLLFMNGS</sequence>
<keyword evidence="1" id="KW-0812">Transmembrane</keyword>
<proteinExistence type="predicted"/>
<evidence type="ECO:0000313" key="3">
    <source>
        <dbReference type="Proteomes" id="UP001447842"/>
    </source>
</evidence>
<name>A0ABZ3HD50_9BACT</name>
<gene>
    <name evidence="2" type="ORF">WCY31_06130</name>
</gene>
<reference evidence="2 3" key="1">
    <citation type="submission" date="2024-03" db="EMBL/GenBank/DDBJ databases">
        <title>Sulfurimonas sp. HSL3-1.</title>
        <authorList>
            <person name="Wang S."/>
        </authorList>
    </citation>
    <scope>NUCLEOTIDE SEQUENCE [LARGE SCALE GENOMIC DNA]</scope>
    <source>
        <strain evidence="2 3">HSL3-1</strain>
    </source>
</reference>
<keyword evidence="1" id="KW-0472">Membrane</keyword>
<dbReference type="Proteomes" id="UP001447842">
    <property type="component" value="Chromosome"/>
</dbReference>